<dbReference type="OrthoDB" id="27234at2759"/>
<evidence type="ECO:0000313" key="5">
    <source>
        <dbReference type="Proteomes" id="UP000030693"/>
    </source>
</evidence>
<sequence>MMSSQADCPNEADFSEPTVARRVAPALGPNGFPSPDIPPHHAASPLLSSTHSSGDYHDGAQSSSASTTPLLKGSSSSTATATAGAPPALLSTATPIAGASPGPATPPPSPSAMSSWPAVRRRLARHLCATIVIVVALISILGYLIDIRRPVKITPTSDAGLPSPGHHTDRLFWFSQVSDIHISQFHPEHADNLRVYLEHVLPVIDPELVIASGDLTDGLDTPNNAIYNRNRQIEAEWSTYRALLEEFNVLQDPNFWLDIRGNHDSYTAPPGTERDLFVQYGARGDEDSTYYQVEVVKPYGQYRFVGFDSTSGLQGMNAPFSFFAALAPGPDVSGLIDMVSRPGSNHTVLFGHHPRSVSSIHLPWQALSRGSIAYLCGHLHQADMYTAPPNLDDAHLELELEDMRTHRTFRMLAMDHDLFSFIDTTLGPATFPLVLPTTPKDSRLLTSREPLGLQIRPDGLMRVLIWLPNDHQLTLGQVLIDGVQVGNLRRVTAGHPLHTCTWNPERYLDGKTHQVTFRVQAAFTGAPGSARHPLTTLDPVEVTVPMHLGHQRQAPGSLLMTALQRMHLAKFFLSLDVVFFTYFIALLTGGLFMHFAFPPVTGRRRGSHTSSGGSASEPGATGGSGGSAESRIVLSDPEDEFSDTKTGVMLVMPATGGSSSSSSSSSAPGSPGSPGGDAGETVALVAAVGGGASGLTPEAPRHRPSASEEVPFWKLVLLAWKAHLIRVGRLSPVAFTFLSGSLVCLGVGPVLAGPLAGFEHPWAVAFSWGAATPFGYAPAPEMLAIVLLIGICIYAPAFAAIVRIEAEMRRRQRGRGARSLGPAITLISMSVFFTVLMLILLGGWLRVETALLSPMGLWFELLAVTLFTVRWVKLECRTRVFCKSQ</sequence>
<dbReference type="EMBL" id="KB932205">
    <property type="protein sequence ID" value="KCV70071.1"/>
    <property type="molecule type" value="Genomic_DNA"/>
</dbReference>
<dbReference type="PANTHER" id="PTHR14795:SF0">
    <property type="entry name" value="TRANSMEMBRANE PROTEIN 62"/>
    <property type="match status" value="1"/>
</dbReference>
<evidence type="ECO:0000256" key="2">
    <source>
        <dbReference type="SAM" id="Phobius"/>
    </source>
</evidence>
<feature type="transmembrane region" description="Helical" evidence="2">
    <location>
        <begin position="571"/>
        <end position="597"/>
    </location>
</feature>
<protein>
    <recommendedName>
        <fullName evidence="3">Calcineurin-like phosphoesterase domain-containing protein</fullName>
    </recommendedName>
</protein>
<proteinExistence type="predicted"/>
<feature type="transmembrane region" description="Helical" evidence="2">
    <location>
        <begin position="851"/>
        <end position="869"/>
    </location>
</feature>
<dbReference type="AlphaFoldDB" id="A0A058Z7J3"/>
<feature type="compositionally biased region" description="Low complexity" evidence="1">
    <location>
        <begin position="656"/>
        <end position="670"/>
    </location>
</feature>
<feature type="compositionally biased region" description="Low complexity" evidence="1">
    <location>
        <begin position="73"/>
        <end position="102"/>
    </location>
</feature>
<dbReference type="SUPFAM" id="SSF56300">
    <property type="entry name" value="Metallo-dependent phosphatases"/>
    <property type="match status" value="1"/>
</dbReference>
<feature type="compositionally biased region" description="Low complexity" evidence="1">
    <location>
        <begin position="608"/>
        <end position="619"/>
    </location>
</feature>
<name>A0A058Z7J3_FONAL</name>
<feature type="transmembrane region" description="Helical" evidence="2">
    <location>
        <begin position="823"/>
        <end position="845"/>
    </location>
</feature>
<dbReference type="InterPro" id="IPR029052">
    <property type="entry name" value="Metallo-depent_PP-like"/>
</dbReference>
<dbReference type="Proteomes" id="UP000030693">
    <property type="component" value="Unassembled WGS sequence"/>
</dbReference>
<dbReference type="InterPro" id="IPR004843">
    <property type="entry name" value="Calcineurin-like_PHP"/>
</dbReference>
<feature type="transmembrane region" description="Helical" evidence="2">
    <location>
        <begin position="782"/>
        <end position="802"/>
    </location>
</feature>
<dbReference type="Gene3D" id="3.60.21.10">
    <property type="match status" value="1"/>
</dbReference>
<feature type="region of interest" description="Disordered" evidence="1">
    <location>
        <begin position="602"/>
        <end position="679"/>
    </location>
</feature>
<reference evidence="4" key="1">
    <citation type="submission" date="2013-04" db="EMBL/GenBank/DDBJ databases">
        <title>The Genome Sequence of Fonticula alba ATCC 38817.</title>
        <authorList>
            <consortium name="The Broad Institute Genomics Platform"/>
            <person name="Russ C."/>
            <person name="Cuomo C."/>
            <person name="Burger G."/>
            <person name="Gray M.W."/>
            <person name="Holland P.W.H."/>
            <person name="King N."/>
            <person name="Lang F.B.F."/>
            <person name="Roger A.J."/>
            <person name="Ruiz-Trillo I."/>
            <person name="Brown M."/>
            <person name="Walker B."/>
            <person name="Young S."/>
            <person name="Zeng Q."/>
            <person name="Gargeya S."/>
            <person name="Fitzgerald M."/>
            <person name="Haas B."/>
            <person name="Abouelleil A."/>
            <person name="Allen A.W."/>
            <person name="Alvarado L."/>
            <person name="Arachchi H.M."/>
            <person name="Berlin A.M."/>
            <person name="Chapman S.B."/>
            <person name="Gainer-Dewar J."/>
            <person name="Goldberg J."/>
            <person name="Griggs A."/>
            <person name="Gujja S."/>
            <person name="Hansen M."/>
            <person name="Howarth C."/>
            <person name="Imamovic A."/>
            <person name="Ireland A."/>
            <person name="Larimer J."/>
            <person name="McCowan C."/>
            <person name="Murphy C."/>
            <person name="Pearson M."/>
            <person name="Poon T.W."/>
            <person name="Priest M."/>
            <person name="Roberts A."/>
            <person name="Saif S."/>
            <person name="Shea T."/>
            <person name="Sisk P."/>
            <person name="Sykes S."/>
            <person name="Wortman J."/>
            <person name="Nusbaum C."/>
            <person name="Birren B."/>
        </authorList>
    </citation>
    <scope>NUCLEOTIDE SEQUENCE [LARGE SCALE GENOMIC DNA]</scope>
    <source>
        <strain evidence="4">ATCC 38817</strain>
    </source>
</reference>
<feature type="transmembrane region" description="Helical" evidence="2">
    <location>
        <begin position="730"/>
        <end position="752"/>
    </location>
</feature>
<evidence type="ECO:0000256" key="1">
    <source>
        <dbReference type="SAM" id="MobiDB-lite"/>
    </source>
</evidence>
<organism evidence="4">
    <name type="scientific">Fonticula alba</name>
    <name type="common">Slime mold</name>
    <dbReference type="NCBI Taxonomy" id="691883"/>
    <lineage>
        <taxon>Eukaryota</taxon>
        <taxon>Rotosphaerida</taxon>
        <taxon>Fonticulaceae</taxon>
        <taxon>Fonticula</taxon>
    </lineage>
</organism>
<keyword evidence="5" id="KW-1185">Reference proteome</keyword>
<feature type="transmembrane region" description="Helical" evidence="2">
    <location>
        <begin position="123"/>
        <end position="145"/>
    </location>
</feature>
<dbReference type="RefSeq" id="XP_009495677.1">
    <property type="nucleotide sequence ID" value="XM_009497402.1"/>
</dbReference>
<feature type="compositionally biased region" description="Polar residues" evidence="1">
    <location>
        <begin position="60"/>
        <end position="69"/>
    </location>
</feature>
<keyword evidence="2" id="KW-0472">Membrane</keyword>
<accession>A0A058Z7J3</accession>
<dbReference type="eggNOG" id="KOG0701">
    <property type="taxonomic scope" value="Eukaryota"/>
</dbReference>
<keyword evidence="2" id="KW-1133">Transmembrane helix</keyword>
<dbReference type="Pfam" id="PF00149">
    <property type="entry name" value="Metallophos"/>
    <property type="match status" value="1"/>
</dbReference>
<dbReference type="STRING" id="691883.A0A058Z7J3"/>
<gene>
    <name evidence="4" type="ORF">H696_03534</name>
</gene>
<evidence type="ECO:0000259" key="3">
    <source>
        <dbReference type="Pfam" id="PF00149"/>
    </source>
</evidence>
<feature type="region of interest" description="Disordered" evidence="1">
    <location>
        <begin position="1"/>
        <end position="115"/>
    </location>
</feature>
<keyword evidence="2" id="KW-0812">Transmembrane</keyword>
<dbReference type="GeneID" id="20528259"/>
<feature type="domain" description="Calcineurin-like phosphoesterase" evidence="3">
    <location>
        <begin position="176"/>
        <end position="381"/>
    </location>
</feature>
<dbReference type="GO" id="GO:0016787">
    <property type="term" value="F:hydrolase activity"/>
    <property type="evidence" value="ECO:0007669"/>
    <property type="project" value="InterPro"/>
</dbReference>
<dbReference type="PANTHER" id="PTHR14795">
    <property type="entry name" value="HELICASE RELATED"/>
    <property type="match status" value="1"/>
</dbReference>
<evidence type="ECO:0000313" key="4">
    <source>
        <dbReference type="EMBL" id="KCV70071.1"/>
    </source>
</evidence>